<comment type="cofactor">
    <cofactor evidence="1">
        <name>Mg(2+)</name>
        <dbReference type="ChEBI" id="CHEBI:18420"/>
    </cofactor>
</comment>
<sequence length="193" mass="21545">MMERTLVVIKPDGVVRGLNGEIINRLEKAGLKLVAAKMVAVSKELAEKHYPSDRHEWIEQIGHKTLTNYKKLEADVKKLLGTDDPKKIGEMARLWLLEYITSGPVLASVFEGPHAVELVRKIVGHTLPLESAPGTIRGDFSYDSSLLANSAKRAIKNLIHASGSKDEAEYEIPLWFEESELVKYKRADEDIIG</sequence>
<evidence type="ECO:0000256" key="4">
    <source>
        <dbReference type="ARBA" id="ARBA00022679"/>
    </source>
</evidence>
<protein>
    <recommendedName>
        <fullName evidence="3">nucleoside-diphosphate kinase</fullName>
        <ecNumber evidence="3">2.7.4.6</ecNumber>
    </recommendedName>
</protein>
<keyword evidence="4" id="KW-0808">Transferase</keyword>
<proteinExistence type="inferred from homology"/>
<dbReference type="InterPro" id="IPR036850">
    <property type="entry name" value="NDK-like_dom_sf"/>
</dbReference>
<comment type="caution">
    <text evidence="6">Lacks conserved residue(s) required for the propagation of feature annotation.</text>
</comment>
<dbReference type="Pfam" id="PF00334">
    <property type="entry name" value="NDK"/>
    <property type="match status" value="2"/>
</dbReference>
<accession>A0A1F7HIP2</accession>
<feature type="domain" description="Nucleoside diphosphate kinase-like" evidence="7">
    <location>
        <begin position="2"/>
        <end position="183"/>
    </location>
</feature>
<reference evidence="8 9" key="1">
    <citation type="journal article" date="2016" name="Nat. Commun.">
        <title>Thousands of microbial genomes shed light on interconnected biogeochemical processes in an aquifer system.</title>
        <authorList>
            <person name="Anantharaman K."/>
            <person name="Brown C.T."/>
            <person name="Hug L.A."/>
            <person name="Sharon I."/>
            <person name="Castelle C.J."/>
            <person name="Probst A.J."/>
            <person name="Thomas B.C."/>
            <person name="Singh A."/>
            <person name="Wilkins M.J."/>
            <person name="Karaoz U."/>
            <person name="Brodie E.L."/>
            <person name="Williams K.H."/>
            <person name="Hubbard S.S."/>
            <person name="Banfield J.F."/>
        </authorList>
    </citation>
    <scope>NUCLEOTIDE SEQUENCE [LARGE SCALE GENOMIC DNA]</scope>
</reference>
<dbReference type="EC" id="2.7.4.6" evidence="3"/>
<dbReference type="Proteomes" id="UP000177199">
    <property type="component" value="Unassembled WGS sequence"/>
</dbReference>
<dbReference type="PROSITE" id="PS51374">
    <property type="entry name" value="NDPK_LIKE"/>
    <property type="match status" value="1"/>
</dbReference>
<dbReference type="EMBL" id="MFZV01000027">
    <property type="protein sequence ID" value="OGK31081.1"/>
    <property type="molecule type" value="Genomic_DNA"/>
</dbReference>
<dbReference type="PANTHER" id="PTHR11349">
    <property type="entry name" value="NUCLEOSIDE DIPHOSPHATE KINASE"/>
    <property type="match status" value="1"/>
</dbReference>
<dbReference type="SMART" id="SM00562">
    <property type="entry name" value="NDK"/>
    <property type="match status" value="1"/>
</dbReference>
<evidence type="ECO:0000256" key="1">
    <source>
        <dbReference type="ARBA" id="ARBA00001946"/>
    </source>
</evidence>
<dbReference type="SUPFAM" id="SSF54919">
    <property type="entry name" value="Nucleoside diphosphate kinase, NDK"/>
    <property type="match status" value="1"/>
</dbReference>
<comment type="caution">
    <text evidence="8">The sequence shown here is derived from an EMBL/GenBank/DDBJ whole genome shotgun (WGS) entry which is preliminary data.</text>
</comment>
<dbReference type="CDD" id="cd04413">
    <property type="entry name" value="NDPk_I"/>
    <property type="match status" value="1"/>
</dbReference>
<organism evidence="8 9">
    <name type="scientific">Candidatus Roizmanbacteria bacterium RIFCSPHIGHO2_12_FULL_33_9</name>
    <dbReference type="NCBI Taxonomy" id="1802045"/>
    <lineage>
        <taxon>Bacteria</taxon>
        <taxon>Candidatus Roizmaniibacteriota</taxon>
    </lineage>
</organism>
<comment type="similarity">
    <text evidence="2 6">Belongs to the NDK family.</text>
</comment>
<evidence type="ECO:0000313" key="8">
    <source>
        <dbReference type="EMBL" id="OGK31081.1"/>
    </source>
</evidence>
<evidence type="ECO:0000256" key="6">
    <source>
        <dbReference type="PROSITE-ProRule" id="PRU00706"/>
    </source>
</evidence>
<evidence type="ECO:0000259" key="7">
    <source>
        <dbReference type="SMART" id="SM00562"/>
    </source>
</evidence>
<evidence type="ECO:0000256" key="5">
    <source>
        <dbReference type="ARBA" id="ARBA00022777"/>
    </source>
</evidence>
<keyword evidence="5 8" id="KW-0418">Kinase</keyword>
<evidence type="ECO:0000313" key="9">
    <source>
        <dbReference type="Proteomes" id="UP000177199"/>
    </source>
</evidence>
<dbReference type="Gene3D" id="3.30.70.141">
    <property type="entry name" value="Nucleoside diphosphate kinase-like domain"/>
    <property type="match status" value="1"/>
</dbReference>
<evidence type="ECO:0000256" key="2">
    <source>
        <dbReference type="ARBA" id="ARBA00008142"/>
    </source>
</evidence>
<evidence type="ECO:0000256" key="3">
    <source>
        <dbReference type="ARBA" id="ARBA00012966"/>
    </source>
</evidence>
<dbReference type="InterPro" id="IPR034907">
    <property type="entry name" value="NDK-like_dom"/>
</dbReference>
<name>A0A1F7HIP2_9BACT</name>
<dbReference type="GO" id="GO:0004550">
    <property type="term" value="F:nucleoside diphosphate kinase activity"/>
    <property type="evidence" value="ECO:0007669"/>
    <property type="project" value="UniProtKB-EC"/>
</dbReference>
<gene>
    <name evidence="8" type="ORF">A3F29_03985</name>
</gene>
<dbReference type="AlphaFoldDB" id="A0A1F7HIP2"/>